<dbReference type="Pfam" id="PF13379">
    <property type="entry name" value="NMT1_2"/>
    <property type="match status" value="1"/>
</dbReference>
<evidence type="ECO:0000256" key="3">
    <source>
        <dbReference type="ARBA" id="ARBA00022729"/>
    </source>
</evidence>
<dbReference type="Proteomes" id="UP000515928">
    <property type="component" value="Chromosome"/>
</dbReference>
<dbReference type="SUPFAM" id="SSF53850">
    <property type="entry name" value="Periplasmic binding protein-like II"/>
    <property type="match status" value="1"/>
</dbReference>
<evidence type="ECO:0000313" key="4">
    <source>
        <dbReference type="EMBL" id="QNN59977.1"/>
    </source>
</evidence>
<evidence type="ECO:0000256" key="2">
    <source>
        <dbReference type="ARBA" id="ARBA00010742"/>
    </source>
</evidence>
<evidence type="ECO:0000313" key="5">
    <source>
        <dbReference type="Proteomes" id="UP000515928"/>
    </source>
</evidence>
<dbReference type="AlphaFoldDB" id="A0A7G9RWK2"/>
<dbReference type="KEGG" id="eio:H9L01_06210"/>
<accession>A0A7G9RWK2</accession>
<dbReference type="PROSITE" id="PS51257">
    <property type="entry name" value="PROKAR_LIPOPROTEIN"/>
    <property type="match status" value="1"/>
</dbReference>
<dbReference type="PANTHER" id="PTHR30024:SF47">
    <property type="entry name" value="TAURINE-BINDING PERIPLASMIC PROTEIN"/>
    <property type="match status" value="1"/>
</dbReference>
<dbReference type="PANTHER" id="PTHR30024">
    <property type="entry name" value="ALIPHATIC SULFONATES-BINDING PROTEIN-RELATED"/>
    <property type="match status" value="1"/>
</dbReference>
<dbReference type="GO" id="GO:0042597">
    <property type="term" value="C:periplasmic space"/>
    <property type="evidence" value="ECO:0007669"/>
    <property type="project" value="UniProtKB-SubCell"/>
</dbReference>
<dbReference type="Gene3D" id="3.40.190.10">
    <property type="entry name" value="Periplasmic binding protein-like II"/>
    <property type="match status" value="2"/>
</dbReference>
<dbReference type="EMBL" id="CP060715">
    <property type="protein sequence ID" value="QNN59977.1"/>
    <property type="molecule type" value="Genomic_DNA"/>
</dbReference>
<gene>
    <name evidence="4" type="ORF">H9L01_06210</name>
</gene>
<keyword evidence="3" id="KW-0732">Signal</keyword>
<name>A0A7G9RWK2_9FIRM</name>
<keyword evidence="5" id="KW-1185">Reference proteome</keyword>
<comment type="similarity">
    <text evidence="2">Belongs to the bacterial solute-binding protein SsuA/TauA family.</text>
</comment>
<proteinExistence type="inferred from homology"/>
<reference evidence="4 5" key="1">
    <citation type="submission" date="2020-08" db="EMBL/GenBank/DDBJ databases">
        <title>Genome sequence of Erysipelothrix inopinata DSM 15511T.</title>
        <authorList>
            <person name="Hyun D.-W."/>
            <person name="Bae J.-W."/>
        </authorList>
    </citation>
    <scope>NUCLEOTIDE SEQUENCE [LARGE SCALE GENOMIC DNA]</scope>
    <source>
        <strain evidence="4 5">DSM 15511</strain>
    </source>
</reference>
<sequence>MKKILGCIVALLLVTGCQSKPKEELQTLKIGVMPAVDTAPIFVAIENGYFEELGLKLEADVYTNAMNRQAALQSGELDGAMTDVIALVNNVDNGFEMKVTLSTDGVFPILTSPKFEEKSDIKVGMMEVSVTNYLSDEYLSNYTINKEYINEIPARLELVAKGGLDMVVVPEPVASQGEANGLKKTVFESKDNFSPDVMIFTDKAIKEKNTEIKKFHEGYNKAVTEINKNPELARNVLVQKLDLKEEVSKLMVLPTYHEARVPDEAFVNKIIEWNNRTLNTDVKVSYKDLVDPQFTK</sequence>
<dbReference type="RefSeq" id="WP_187533110.1">
    <property type="nucleotide sequence ID" value="NZ_CBCSHU010000002.1"/>
</dbReference>
<comment type="subcellular location">
    <subcellularLocation>
        <location evidence="1">Periplasm</location>
    </subcellularLocation>
</comment>
<organism evidence="4 5">
    <name type="scientific">Erysipelothrix inopinata</name>
    <dbReference type="NCBI Taxonomy" id="225084"/>
    <lineage>
        <taxon>Bacteria</taxon>
        <taxon>Bacillati</taxon>
        <taxon>Bacillota</taxon>
        <taxon>Erysipelotrichia</taxon>
        <taxon>Erysipelotrichales</taxon>
        <taxon>Erysipelotrichaceae</taxon>
        <taxon>Erysipelothrix</taxon>
    </lineage>
</organism>
<evidence type="ECO:0000256" key="1">
    <source>
        <dbReference type="ARBA" id="ARBA00004418"/>
    </source>
</evidence>
<protein>
    <submittedName>
        <fullName evidence="4">ABC transporter substrate-binding protein</fullName>
    </submittedName>
</protein>